<dbReference type="SFLD" id="SFLDS00052">
    <property type="entry name" value="Ferric_Reductase_Domain"/>
    <property type="match status" value="1"/>
</dbReference>
<dbReference type="Pfam" id="PF08030">
    <property type="entry name" value="NAD_binding_6"/>
    <property type="match status" value="1"/>
</dbReference>
<keyword evidence="4 11" id="KW-0812">Transmembrane</keyword>
<keyword evidence="8" id="KW-0406">Ion transport</keyword>
<evidence type="ECO:0000256" key="9">
    <source>
        <dbReference type="ARBA" id="ARBA00023136"/>
    </source>
</evidence>
<keyword evidence="3" id="KW-0813">Transport</keyword>
<name>A0A8K0JL57_9TREE</name>
<feature type="signal peptide" evidence="12">
    <location>
        <begin position="1"/>
        <end position="19"/>
    </location>
</feature>
<evidence type="ECO:0000256" key="11">
    <source>
        <dbReference type="SAM" id="Phobius"/>
    </source>
</evidence>
<dbReference type="Proteomes" id="UP000812966">
    <property type="component" value="Unassembled WGS sequence"/>
</dbReference>
<feature type="transmembrane region" description="Helical" evidence="11">
    <location>
        <begin position="233"/>
        <end position="256"/>
    </location>
</feature>
<evidence type="ECO:0000256" key="12">
    <source>
        <dbReference type="SAM" id="SignalP"/>
    </source>
</evidence>
<evidence type="ECO:0000256" key="3">
    <source>
        <dbReference type="ARBA" id="ARBA00022448"/>
    </source>
</evidence>
<evidence type="ECO:0000256" key="7">
    <source>
        <dbReference type="ARBA" id="ARBA00023002"/>
    </source>
</evidence>
<dbReference type="InterPro" id="IPR039261">
    <property type="entry name" value="FNR_nucleotide-bd"/>
</dbReference>
<comment type="subcellular location">
    <subcellularLocation>
        <location evidence="1">Membrane</location>
        <topology evidence="1">Multi-pass membrane protein</topology>
    </subcellularLocation>
</comment>
<keyword evidence="12" id="KW-0732">Signal</keyword>
<dbReference type="Pfam" id="PF08022">
    <property type="entry name" value="FAD_binding_8"/>
    <property type="match status" value="1"/>
</dbReference>
<keyword evidence="9 11" id="KW-0472">Membrane</keyword>
<dbReference type="GO" id="GO:0015677">
    <property type="term" value="P:copper ion import"/>
    <property type="evidence" value="ECO:0007669"/>
    <property type="project" value="TreeGrafter"/>
</dbReference>
<dbReference type="GO" id="GO:0000293">
    <property type="term" value="F:ferric-chelate reductase activity"/>
    <property type="evidence" value="ECO:0007669"/>
    <property type="project" value="UniProtKB-ARBA"/>
</dbReference>
<keyword evidence="15" id="KW-1185">Reference proteome</keyword>
<feature type="domain" description="FAD-binding FR-type" evidence="13">
    <location>
        <begin position="428"/>
        <end position="544"/>
    </location>
</feature>
<dbReference type="Gene3D" id="3.40.50.80">
    <property type="entry name" value="Nucleotide-binding domain of ferredoxin-NADP reductase (FNR) module"/>
    <property type="match status" value="1"/>
</dbReference>
<keyword evidence="10" id="KW-0325">Glycoprotein</keyword>
<feature type="transmembrane region" description="Helical" evidence="11">
    <location>
        <begin position="161"/>
        <end position="181"/>
    </location>
</feature>
<dbReference type="PANTHER" id="PTHR32361">
    <property type="entry name" value="FERRIC/CUPRIC REDUCTASE TRANSMEMBRANE COMPONENT"/>
    <property type="match status" value="1"/>
</dbReference>
<evidence type="ECO:0000256" key="1">
    <source>
        <dbReference type="ARBA" id="ARBA00004141"/>
    </source>
</evidence>
<evidence type="ECO:0000313" key="14">
    <source>
        <dbReference type="EMBL" id="KAG7539669.1"/>
    </source>
</evidence>
<dbReference type="InterPro" id="IPR051410">
    <property type="entry name" value="Ferric/Cupric_Reductase"/>
</dbReference>
<evidence type="ECO:0000256" key="10">
    <source>
        <dbReference type="ARBA" id="ARBA00023180"/>
    </source>
</evidence>
<feature type="transmembrane region" description="Helical" evidence="11">
    <location>
        <begin position="374"/>
        <end position="394"/>
    </location>
</feature>
<comment type="similarity">
    <text evidence="2">Belongs to the ferric reductase (FRE) family.</text>
</comment>
<evidence type="ECO:0000313" key="15">
    <source>
        <dbReference type="Proteomes" id="UP000812966"/>
    </source>
</evidence>
<dbReference type="GO" id="GO:0006879">
    <property type="term" value="P:intracellular iron ion homeostasis"/>
    <property type="evidence" value="ECO:0007669"/>
    <property type="project" value="TreeGrafter"/>
</dbReference>
<dbReference type="SFLD" id="SFLDG01168">
    <property type="entry name" value="Ferric_reductase_subgroup_(FRE"/>
    <property type="match status" value="1"/>
</dbReference>
<feature type="transmembrane region" description="Helical" evidence="11">
    <location>
        <begin position="347"/>
        <end position="367"/>
    </location>
</feature>
<feature type="transmembrane region" description="Helical" evidence="11">
    <location>
        <begin position="406"/>
        <end position="424"/>
    </location>
</feature>
<dbReference type="AlphaFoldDB" id="A0A8K0JL57"/>
<reference evidence="14" key="1">
    <citation type="submission" date="2020-04" db="EMBL/GenBank/DDBJ databases">
        <title>Analysis of mating type loci in Filobasidium floriforme.</title>
        <authorList>
            <person name="Nowrousian M."/>
        </authorList>
    </citation>
    <scope>NUCLEOTIDE SEQUENCE</scope>
    <source>
        <strain evidence="14">CBS 6242</strain>
    </source>
</reference>
<evidence type="ECO:0000256" key="2">
    <source>
        <dbReference type="ARBA" id="ARBA00006278"/>
    </source>
</evidence>
<evidence type="ECO:0000256" key="5">
    <source>
        <dbReference type="ARBA" id="ARBA00022982"/>
    </source>
</evidence>
<dbReference type="SUPFAM" id="SSF52343">
    <property type="entry name" value="Ferredoxin reductase-like, C-terminal NADP-linked domain"/>
    <property type="match status" value="1"/>
</dbReference>
<feature type="chain" id="PRO_5035463758" description="FAD-binding FR-type domain-containing protein" evidence="12">
    <location>
        <begin position="20"/>
        <end position="747"/>
    </location>
</feature>
<dbReference type="InterPro" id="IPR013130">
    <property type="entry name" value="Fe3_Rdtase_TM_dom"/>
</dbReference>
<evidence type="ECO:0000259" key="13">
    <source>
        <dbReference type="PROSITE" id="PS51384"/>
    </source>
</evidence>
<keyword evidence="5" id="KW-0249">Electron transport</keyword>
<comment type="caution">
    <text evidence="14">The sequence shown here is derived from an EMBL/GenBank/DDBJ whole genome shotgun (WGS) entry which is preliminary data.</text>
</comment>
<dbReference type="InterPro" id="IPR017927">
    <property type="entry name" value="FAD-bd_FR_type"/>
</dbReference>
<feature type="transmembrane region" description="Helical" evidence="11">
    <location>
        <begin position="316"/>
        <end position="335"/>
    </location>
</feature>
<accession>A0A8K0JL57</accession>
<dbReference type="PROSITE" id="PS51384">
    <property type="entry name" value="FAD_FR"/>
    <property type="match status" value="1"/>
</dbReference>
<dbReference type="GO" id="GO:0006826">
    <property type="term" value="P:iron ion transport"/>
    <property type="evidence" value="ECO:0007669"/>
    <property type="project" value="TreeGrafter"/>
</dbReference>
<dbReference type="InterPro" id="IPR013112">
    <property type="entry name" value="FAD-bd_8"/>
</dbReference>
<dbReference type="CDD" id="cd06186">
    <property type="entry name" value="NOX_Duox_like_FAD_NADP"/>
    <property type="match status" value="1"/>
</dbReference>
<protein>
    <recommendedName>
        <fullName evidence="13">FAD-binding FR-type domain-containing protein</fullName>
    </recommendedName>
</protein>
<evidence type="ECO:0000256" key="8">
    <source>
        <dbReference type="ARBA" id="ARBA00023065"/>
    </source>
</evidence>
<evidence type="ECO:0000256" key="4">
    <source>
        <dbReference type="ARBA" id="ARBA00022692"/>
    </source>
</evidence>
<evidence type="ECO:0000256" key="6">
    <source>
        <dbReference type="ARBA" id="ARBA00022989"/>
    </source>
</evidence>
<dbReference type="InterPro" id="IPR013121">
    <property type="entry name" value="Fe_red_NAD-bd_6"/>
</dbReference>
<dbReference type="GO" id="GO:0005886">
    <property type="term" value="C:plasma membrane"/>
    <property type="evidence" value="ECO:0007669"/>
    <property type="project" value="TreeGrafter"/>
</dbReference>
<sequence length="747" mass="84275">MVARYIFPVILTLIPTVTAKRSVAALGESPYSCVEACKDALGLVTFGDTNPLAGYYAAQCTSNLFVTSVAGCANAYCSASRIRSGWQYSSDLCKDEGGVDLISYESALATVPTNIATVSTLTTDVLTYNETILVDKEAWAAGFHTEDAWTSEMGYHHVLSWAMYVLLALIVVTGLVFRLAGFVRARTLPRMVEQSPGLWTRIHTLWRKHISLPLFLHYRNQSKLGWFQVPRRLPALLIIAYMLINLVFVLICYDLFDDNLYWRHKIATQRWRYVADRTGIMAIYNFPILWLTASRNDLLLWICGWSYSDVQMFHRAIAFVATVLAIIHSGAYTWIERGYLKASWQEEYWYCGAIATICMSLMIPLSLRKFRGMAYEAFLVIHISLAVVTLVAMFYHVKIMEDEYNAYLWVCVGLWSAERVIRLARILAFSWKAMVGQNVKLTLGDGGNGIELLHLTVQTSLSHQPAPGTYFFLYLPTSWTPWENHPFTLAGLSTDPDTQRVSLHFMAKVHRGATGRLARRVRKAGGEIRTKVWLEGPYGHSAPLKRYHNVLMIAGGSGITTSLPYLQRLHALSSRNTGCNVRWIRLIWIVRTRAFADQVLTQYPAFFLPENSDLSLAIHVYITEGGDDNGTTPELPFVEQGLASENEQVSVEKKQESLGSEDVKGDGRLLKTWGEITFHYGRRPQMQSVLDETLGQILHDGGRLGVTTCGPRGMMDDMRAALVSRYGIGKQDLWGSEVDLWEEQFTW</sequence>
<gene>
    <name evidence="14" type="ORF">FFLO_03386</name>
</gene>
<dbReference type="Pfam" id="PF01794">
    <property type="entry name" value="Ferric_reduct"/>
    <property type="match status" value="1"/>
</dbReference>
<proteinExistence type="inferred from homology"/>
<dbReference type="PANTHER" id="PTHR32361:SF9">
    <property type="entry name" value="FERRIC REDUCTASE TRANSMEMBRANE COMPONENT 3-RELATED"/>
    <property type="match status" value="1"/>
</dbReference>
<keyword evidence="7" id="KW-0560">Oxidoreductase</keyword>
<dbReference type="EMBL" id="JABELV010000062">
    <property type="protein sequence ID" value="KAG7539669.1"/>
    <property type="molecule type" value="Genomic_DNA"/>
</dbReference>
<organism evidence="14 15">
    <name type="scientific">Filobasidium floriforme</name>
    <dbReference type="NCBI Taxonomy" id="5210"/>
    <lineage>
        <taxon>Eukaryota</taxon>
        <taxon>Fungi</taxon>
        <taxon>Dikarya</taxon>
        <taxon>Basidiomycota</taxon>
        <taxon>Agaricomycotina</taxon>
        <taxon>Tremellomycetes</taxon>
        <taxon>Filobasidiales</taxon>
        <taxon>Filobasidiaceae</taxon>
        <taxon>Filobasidium</taxon>
    </lineage>
</organism>
<keyword evidence="6 11" id="KW-1133">Transmembrane helix</keyword>